<sequence length="92" mass="10061">MYLLRSLHEFEYRSHAGEDLLGRVDIWTDVAATRAVLVLRDLPVGEAGRALAALNDSVLPYLLRPATTLLTLVLRPLEAGVKARALVLPQSA</sequence>
<protein>
    <submittedName>
        <fullName evidence="1">Uncharacterized protein</fullName>
    </submittedName>
</protein>
<dbReference type="RefSeq" id="WP_343759227.1">
    <property type="nucleotide sequence ID" value="NZ_BAAADB010000023.1"/>
</dbReference>
<gene>
    <name evidence="1" type="ORF">GCM10008937_24260</name>
</gene>
<organism evidence="1 2">
    <name type="scientific">Deinococcus depolymerans</name>
    <dbReference type="NCBI Taxonomy" id="392408"/>
    <lineage>
        <taxon>Bacteria</taxon>
        <taxon>Thermotogati</taxon>
        <taxon>Deinococcota</taxon>
        <taxon>Deinococci</taxon>
        <taxon>Deinococcales</taxon>
        <taxon>Deinococcaceae</taxon>
        <taxon>Deinococcus</taxon>
    </lineage>
</organism>
<evidence type="ECO:0000313" key="1">
    <source>
        <dbReference type="EMBL" id="GAA0515661.1"/>
    </source>
</evidence>
<name>A0ABP3MCE6_9DEIO</name>
<evidence type="ECO:0000313" key="2">
    <source>
        <dbReference type="Proteomes" id="UP001500191"/>
    </source>
</evidence>
<keyword evidence="2" id="KW-1185">Reference proteome</keyword>
<dbReference type="Proteomes" id="UP001500191">
    <property type="component" value="Unassembled WGS sequence"/>
</dbReference>
<accession>A0ABP3MCE6</accession>
<proteinExistence type="predicted"/>
<reference evidence="2" key="1">
    <citation type="journal article" date="2019" name="Int. J. Syst. Evol. Microbiol.">
        <title>The Global Catalogue of Microorganisms (GCM) 10K type strain sequencing project: providing services to taxonomists for standard genome sequencing and annotation.</title>
        <authorList>
            <consortium name="The Broad Institute Genomics Platform"/>
            <consortium name="The Broad Institute Genome Sequencing Center for Infectious Disease"/>
            <person name="Wu L."/>
            <person name="Ma J."/>
        </authorList>
    </citation>
    <scope>NUCLEOTIDE SEQUENCE [LARGE SCALE GENOMIC DNA]</scope>
    <source>
        <strain evidence="2">JCM 14368</strain>
    </source>
</reference>
<dbReference type="EMBL" id="BAAADB010000023">
    <property type="protein sequence ID" value="GAA0515661.1"/>
    <property type="molecule type" value="Genomic_DNA"/>
</dbReference>
<comment type="caution">
    <text evidence="1">The sequence shown here is derived from an EMBL/GenBank/DDBJ whole genome shotgun (WGS) entry which is preliminary data.</text>
</comment>